<feature type="transmembrane region" description="Helical" evidence="1">
    <location>
        <begin position="175"/>
        <end position="198"/>
    </location>
</feature>
<keyword evidence="1" id="KW-0812">Transmembrane</keyword>
<feature type="transmembrane region" description="Helical" evidence="1">
    <location>
        <begin position="68"/>
        <end position="90"/>
    </location>
</feature>
<keyword evidence="1" id="KW-0472">Membrane</keyword>
<gene>
    <name evidence="2" type="ORF">B5F17_02495</name>
</gene>
<dbReference type="EMBL" id="NFKK01000002">
    <property type="protein sequence ID" value="OUP54098.1"/>
    <property type="molecule type" value="Genomic_DNA"/>
</dbReference>
<proteinExistence type="predicted"/>
<sequence>MKRQKILSFFSLRILWDTPHLVFLTAMLLCGALAGSCTGLRSGHSEGALLEQIAVQMVEQARIGDGNVWMLLARTLAGTLAWQGAAILCGMLRGHSLLLSGLCAARGFLLSFAAGAFLSTLQLRGLLLALMTGGVSAVVTVPCLLLTASACFLAGQDAPNNRKGYWYALARFRSAIALCTLLACCGAILRIPMLFLAAKFGL</sequence>
<protein>
    <recommendedName>
        <fullName evidence="4">Stage II sporulation protein M</fullName>
    </recommendedName>
</protein>
<keyword evidence="1" id="KW-1133">Transmembrane helix</keyword>
<name>A0A1Y4LBI9_9FIRM</name>
<dbReference type="RefSeq" id="WP_087370408.1">
    <property type="nucleotide sequence ID" value="NZ_NFKK01000002.1"/>
</dbReference>
<comment type="caution">
    <text evidence="2">The sequence shown here is derived from an EMBL/GenBank/DDBJ whole genome shotgun (WGS) entry which is preliminary data.</text>
</comment>
<dbReference type="Proteomes" id="UP000195897">
    <property type="component" value="Unassembled WGS sequence"/>
</dbReference>
<evidence type="ECO:0000256" key="1">
    <source>
        <dbReference type="SAM" id="Phobius"/>
    </source>
</evidence>
<reference evidence="3" key="1">
    <citation type="submission" date="2017-04" db="EMBL/GenBank/DDBJ databases">
        <title>Function of individual gut microbiota members based on whole genome sequencing of pure cultures obtained from chicken caecum.</title>
        <authorList>
            <person name="Medvecky M."/>
            <person name="Cejkova D."/>
            <person name="Polansky O."/>
            <person name="Karasova D."/>
            <person name="Kubasova T."/>
            <person name="Cizek A."/>
            <person name="Rychlik I."/>
        </authorList>
    </citation>
    <scope>NUCLEOTIDE SEQUENCE [LARGE SCALE GENOMIC DNA]</scope>
    <source>
        <strain evidence="3">An180</strain>
    </source>
</reference>
<feature type="transmembrane region" description="Helical" evidence="1">
    <location>
        <begin position="97"/>
        <end position="120"/>
    </location>
</feature>
<dbReference type="AlphaFoldDB" id="A0A1Y4LBI9"/>
<accession>A0A1Y4LBI9</accession>
<evidence type="ECO:0000313" key="3">
    <source>
        <dbReference type="Proteomes" id="UP000195897"/>
    </source>
</evidence>
<feature type="transmembrane region" description="Helical" evidence="1">
    <location>
        <begin position="126"/>
        <end position="154"/>
    </location>
</feature>
<evidence type="ECO:0008006" key="4">
    <source>
        <dbReference type="Google" id="ProtNLM"/>
    </source>
</evidence>
<evidence type="ECO:0000313" key="2">
    <source>
        <dbReference type="EMBL" id="OUP54098.1"/>
    </source>
</evidence>
<organism evidence="2 3">
    <name type="scientific">Butyricicoccus pullicaecorum</name>
    <dbReference type="NCBI Taxonomy" id="501571"/>
    <lineage>
        <taxon>Bacteria</taxon>
        <taxon>Bacillati</taxon>
        <taxon>Bacillota</taxon>
        <taxon>Clostridia</taxon>
        <taxon>Eubacteriales</taxon>
        <taxon>Butyricicoccaceae</taxon>
        <taxon>Butyricicoccus</taxon>
    </lineage>
</organism>